<dbReference type="InterPro" id="IPR047860">
    <property type="entry name" value="Ribosomal_eS12_CS"/>
</dbReference>
<dbReference type="Proteomes" id="UP000247409">
    <property type="component" value="Unassembled WGS sequence"/>
</dbReference>
<dbReference type="InterPro" id="IPR004038">
    <property type="entry name" value="Ribosomal_eL8/eL30/eS12/Gad45"/>
</dbReference>
<accession>A0A2V3ICQ3</accession>
<evidence type="ECO:0000256" key="3">
    <source>
        <dbReference type="ARBA" id="ARBA00023274"/>
    </source>
</evidence>
<gene>
    <name evidence="6" type="ORF">BWQ96_10474</name>
</gene>
<organism evidence="6 7">
    <name type="scientific">Gracilariopsis chorda</name>
    <dbReference type="NCBI Taxonomy" id="448386"/>
    <lineage>
        <taxon>Eukaryota</taxon>
        <taxon>Rhodophyta</taxon>
        <taxon>Florideophyceae</taxon>
        <taxon>Rhodymeniophycidae</taxon>
        <taxon>Gracilariales</taxon>
        <taxon>Gracilariaceae</taxon>
        <taxon>Gracilariopsis</taxon>
    </lineage>
</organism>
<evidence type="ECO:0000259" key="5">
    <source>
        <dbReference type="Pfam" id="PF01248"/>
    </source>
</evidence>
<dbReference type="PANTHER" id="PTHR11843">
    <property type="entry name" value="40S RIBOSOMAL PROTEIN S12"/>
    <property type="match status" value="1"/>
</dbReference>
<evidence type="ECO:0000256" key="2">
    <source>
        <dbReference type="ARBA" id="ARBA00022980"/>
    </source>
</evidence>
<comment type="caution">
    <text evidence="6">The sequence shown here is derived from an EMBL/GenBank/DDBJ whole genome shotgun (WGS) entry which is preliminary data.</text>
</comment>
<dbReference type="GO" id="GO:0003735">
    <property type="term" value="F:structural constituent of ribosome"/>
    <property type="evidence" value="ECO:0007669"/>
    <property type="project" value="InterPro"/>
</dbReference>
<sequence length="158" mass="17722">MDILKALQEVLKKSVVHDGLFRGLNEVVKALDRGQVQLCILASDCDEPRYTRLIDALCAVHEVALVRVPDKKQLGEWAGLCKIDEEGNAAKVVAATSCVIKEFGESSPGYELLLEYLKESKKMETSNCTVSSYHNFDCIVLLLYSERRPLPYLLRYGL</sequence>
<evidence type="ECO:0000256" key="1">
    <source>
        <dbReference type="ARBA" id="ARBA00005824"/>
    </source>
</evidence>
<reference evidence="6 7" key="1">
    <citation type="journal article" date="2018" name="Mol. Biol. Evol.">
        <title>Analysis of the draft genome of the red seaweed Gracilariopsis chorda provides insights into genome size evolution in Rhodophyta.</title>
        <authorList>
            <person name="Lee J."/>
            <person name="Yang E.C."/>
            <person name="Graf L."/>
            <person name="Yang J.H."/>
            <person name="Qiu H."/>
            <person name="Zel Zion U."/>
            <person name="Chan C.X."/>
            <person name="Stephens T.G."/>
            <person name="Weber A.P.M."/>
            <person name="Boo G.H."/>
            <person name="Boo S.M."/>
            <person name="Kim K.M."/>
            <person name="Shin Y."/>
            <person name="Jung M."/>
            <person name="Lee S.J."/>
            <person name="Yim H.S."/>
            <person name="Lee J.H."/>
            <person name="Bhattacharya D."/>
            <person name="Yoon H.S."/>
        </authorList>
    </citation>
    <scope>NUCLEOTIDE SEQUENCE [LARGE SCALE GENOMIC DNA]</scope>
    <source>
        <strain evidence="6 7">SKKU-2015</strain>
        <tissue evidence="6">Whole body</tissue>
    </source>
</reference>
<protein>
    <recommendedName>
        <fullName evidence="4">40S ribosomal protein S12</fullName>
    </recommendedName>
</protein>
<keyword evidence="3 4" id="KW-0687">Ribonucleoprotein</keyword>
<dbReference type="AlphaFoldDB" id="A0A2V3ICQ3"/>
<feature type="domain" description="Ribosomal protein eL8/eL30/eS12/Gadd45" evidence="5">
    <location>
        <begin position="6"/>
        <end position="94"/>
    </location>
</feature>
<dbReference type="GO" id="GO:1990904">
    <property type="term" value="C:ribonucleoprotein complex"/>
    <property type="evidence" value="ECO:0007669"/>
    <property type="project" value="UniProtKB-KW"/>
</dbReference>
<evidence type="ECO:0000313" key="7">
    <source>
        <dbReference type="Proteomes" id="UP000247409"/>
    </source>
</evidence>
<dbReference type="InterPro" id="IPR000530">
    <property type="entry name" value="Ribosomal_eS12"/>
</dbReference>
<dbReference type="Pfam" id="PF01248">
    <property type="entry name" value="Ribosomal_L7Ae"/>
    <property type="match status" value="1"/>
</dbReference>
<dbReference type="GO" id="GO:0006412">
    <property type="term" value="P:translation"/>
    <property type="evidence" value="ECO:0007669"/>
    <property type="project" value="InterPro"/>
</dbReference>
<dbReference type="OrthoDB" id="10249311at2759"/>
<dbReference type="InterPro" id="IPR029064">
    <property type="entry name" value="Ribosomal_eL30-like_sf"/>
</dbReference>
<keyword evidence="2 4" id="KW-0689">Ribosomal protein</keyword>
<proteinExistence type="inferred from homology"/>
<name>A0A2V3ICQ3_9FLOR</name>
<evidence type="ECO:0000256" key="4">
    <source>
        <dbReference type="RuleBase" id="RU000670"/>
    </source>
</evidence>
<dbReference type="GO" id="GO:0005840">
    <property type="term" value="C:ribosome"/>
    <property type="evidence" value="ECO:0007669"/>
    <property type="project" value="UniProtKB-KW"/>
</dbReference>
<keyword evidence="7" id="KW-1185">Reference proteome</keyword>
<dbReference type="SUPFAM" id="SSF55315">
    <property type="entry name" value="L30e-like"/>
    <property type="match status" value="1"/>
</dbReference>
<dbReference type="EMBL" id="NBIV01000428">
    <property type="protein sequence ID" value="PXF39818.1"/>
    <property type="molecule type" value="Genomic_DNA"/>
</dbReference>
<dbReference type="PROSITE" id="PS01189">
    <property type="entry name" value="RIBOSOMAL_S12E"/>
    <property type="match status" value="1"/>
</dbReference>
<comment type="similarity">
    <text evidence="1 4">Belongs to the eukaryotic ribosomal protein eS12 family.</text>
</comment>
<evidence type="ECO:0000313" key="6">
    <source>
        <dbReference type="EMBL" id="PXF39818.1"/>
    </source>
</evidence>
<dbReference type="Gene3D" id="3.30.1330.30">
    <property type="match status" value="1"/>
</dbReference>
<dbReference type="PRINTS" id="PR00972">
    <property type="entry name" value="RIBSOMALS12E"/>
</dbReference>
<dbReference type="STRING" id="448386.A0A2V3ICQ3"/>